<dbReference type="Proteomes" id="UP001153620">
    <property type="component" value="Chromosome 3"/>
</dbReference>
<reference evidence="1" key="2">
    <citation type="submission" date="2022-10" db="EMBL/GenBank/DDBJ databases">
        <authorList>
            <consortium name="ENA_rothamsted_submissions"/>
            <consortium name="culmorum"/>
            <person name="King R."/>
        </authorList>
    </citation>
    <scope>NUCLEOTIDE SEQUENCE</scope>
</reference>
<accession>A0A9N9WVG3</accession>
<evidence type="ECO:0000313" key="2">
    <source>
        <dbReference type="Proteomes" id="UP001153620"/>
    </source>
</evidence>
<name>A0A9N9WVG3_9DIPT</name>
<evidence type="ECO:0000313" key="1">
    <source>
        <dbReference type="EMBL" id="CAG9807676.1"/>
    </source>
</evidence>
<proteinExistence type="predicted"/>
<dbReference type="AlphaFoldDB" id="A0A9N9WVG3"/>
<organism evidence="1 2">
    <name type="scientific">Chironomus riparius</name>
    <dbReference type="NCBI Taxonomy" id="315576"/>
    <lineage>
        <taxon>Eukaryota</taxon>
        <taxon>Metazoa</taxon>
        <taxon>Ecdysozoa</taxon>
        <taxon>Arthropoda</taxon>
        <taxon>Hexapoda</taxon>
        <taxon>Insecta</taxon>
        <taxon>Pterygota</taxon>
        <taxon>Neoptera</taxon>
        <taxon>Endopterygota</taxon>
        <taxon>Diptera</taxon>
        <taxon>Nematocera</taxon>
        <taxon>Chironomoidea</taxon>
        <taxon>Chironomidae</taxon>
        <taxon>Chironominae</taxon>
        <taxon>Chironomus</taxon>
    </lineage>
</organism>
<dbReference type="EMBL" id="OU895879">
    <property type="protein sequence ID" value="CAG9807676.1"/>
    <property type="molecule type" value="Genomic_DNA"/>
</dbReference>
<sequence>MKEMIRGMIRNTIFGLSDIIIVQERSNAKLKKKGVEE</sequence>
<protein>
    <submittedName>
        <fullName evidence="1">Uncharacterized protein</fullName>
    </submittedName>
</protein>
<reference evidence="1" key="1">
    <citation type="submission" date="2022-01" db="EMBL/GenBank/DDBJ databases">
        <authorList>
            <person name="King R."/>
        </authorList>
    </citation>
    <scope>NUCLEOTIDE SEQUENCE</scope>
</reference>
<keyword evidence="2" id="KW-1185">Reference proteome</keyword>
<gene>
    <name evidence="1" type="ORF">CHIRRI_LOCUS10522</name>
</gene>